<gene>
    <name evidence="1" type="ORF">ENH14_00850</name>
</gene>
<dbReference type="AlphaFoldDB" id="A0A7V0LU32"/>
<proteinExistence type="predicted"/>
<reference evidence="1" key="1">
    <citation type="journal article" date="2020" name="mSystems">
        <title>Genome- and Community-Level Interaction Insights into Carbon Utilization and Element Cycling Functions of Hydrothermarchaeota in Hydrothermal Sediment.</title>
        <authorList>
            <person name="Zhou Z."/>
            <person name="Liu Y."/>
            <person name="Xu W."/>
            <person name="Pan J."/>
            <person name="Luo Z.H."/>
            <person name="Li M."/>
        </authorList>
    </citation>
    <scope>NUCLEOTIDE SEQUENCE [LARGE SCALE GENOMIC DNA]</scope>
    <source>
        <strain evidence="1">HyVt-28</strain>
    </source>
</reference>
<evidence type="ECO:0008006" key="2">
    <source>
        <dbReference type="Google" id="ProtNLM"/>
    </source>
</evidence>
<dbReference type="Proteomes" id="UP000886381">
    <property type="component" value="Unassembled WGS sequence"/>
</dbReference>
<organism evidence="1">
    <name type="scientific">candidate division WOR-3 bacterium</name>
    <dbReference type="NCBI Taxonomy" id="2052148"/>
    <lineage>
        <taxon>Bacteria</taxon>
        <taxon>Bacteria division WOR-3</taxon>
    </lineage>
</organism>
<sequence length="166" mass="19439">MLGDKKEERTYKYYCKKPGWVRIDIIDGDNKGATAVYNPEINRVIARKKGALSFVKLKLPPENKKVCSIRGGNIPEGTLYALLERWSYYIDNYNVNIQEEDKEIVLVSRIGEPEKFHLIDKEMLRVDKKNLFPVEIKRYHGDTLVEYIKIQDININPEIDLSFFKL</sequence>
<protein>
    <recommendedName>
        <fullName evidence="2">Outer membrane lipoprotein-sorting protein</fullName>
    </recommendedName>
</protein>
<comment type="caution">
    <text evidence="1">The sequence shown here is derived from an EMBL/GenBank/DDBJ whole genome shotgun (WGS) entry which is preliminary data.</text>
</comment>
<name>A0A7V0LU32_UNCW3</name>
<evidence type="ECO:0000313" key="1">
    <source>
        <dbReference type="EMBL" id="HDL59984.1"/>
    </source>
</evidence>
<dbReference type="InterPro" id="IPR029046">
    <property type="entry name" value="LolA/LolB/LppX"/>
</dbReference>
<dbReference type="SUPFAM" id="SSF89392">
    <property type="entry name" value="Prokaryotic lipoproteins and lipoprotein localization factors"/>
    <property type="match status" value="1"/>
</dbReference>
<dbReference type="EMBL" id="DRDR01000039">
    <property type="protein sequence ID" value="HDL59984.1"/>
    <property type="molecule type" value="Genomic_DNA"/>
</dbReference>
<accession>A0A7V0LU32</accession>